<keyword evidence="2" id="KW-1185">Reference proteome</keyword>
<accession>I4ELH8</accession>
<dbReference type="AlphaFoldDB" id="I4ELH8"/>
<dbReference type="EMBL" id="CAGS01000460">
    <property type="protein sequence ID" value="CCF85540.1"/>
    <property type="molecule type" value="Genomic_DNA"/>
</dbReference>
<reference evidence="1 2" key="1">
    <citation type="journal article" date="2012" name="ISME J.">
        <title>Nitrification expanded: discovery, physiology and genomics of a nitrite-oxidizing bacterium from the phylum Chloroflexi.</title>
        <authorList>
            <person name="Sorokin D.Y."/>
            <person name="Lucker S."/>
            <person name="Vejmelkova D."/>
            <person name="Kostrikina N.A."/>
            <person name="Kleerebezem R."/>
            <person name="Rijpstra W.I."/>
            <person name="Damste J.S."/>
            <person name="Le Paslier D."/>
            <person name="Muyzer G."/>
            <person name="Wagner M."/>
            <person name="van Loosdrecht M.C."/>
            <person name="Daims H."/>
        </authorList>
    </citation>
    <scope>NUCLEOTIDE SEQUENCE [LARGE SCALE GENOMIC DNA]</scope>
    <source>
        <strain evidence="2">none</strain>
    </source>
</reference>
<organism evidence="1 2">
    <name type="scientific">Nitrolancea hollandica Lb</name>
    <dbReference type="NCBI Taxonomy" id="1129897"/>
    <lineage>
        <taxon>Bacteria</taxon>
        <taxon>Pseudomonadati</taxon>
        <taxon>Thermomicrobiota</taxon>
        <taxon>Thermomicrobia</taxon>
        <taxon>Sphaerobacterales</taxon>
        <taxon>Sphaerobacterineae</taxon>
        <taxon>Sphaerobacteraceae</taxon>
        <taxon>Nitrolancea</taxon>
    </lineage>
</organism>
<dbReference type="Proteomes" id="UP000004221">
    <property type="component" value="Unassembled WGS sequence"/>
</dbReference>
<gene>
    <name evidence="1" type="ORF">NITHO_5120011</name>
</gene>
<protein>
    <submittedName>
        <fullName evidence="1">Uncharacterized protein</fullName>
    </submittedName>
</protein>
<sequence length="81" mass="8806">MAGVLSVGGWGKYAGQRAETDQDQAPDDGGTYGRIFSYHVHDVPTPSHSFWPGPRSWRARVSMQPGYPEPRLSGAGWGIFG</sequence>
<comment type="caution">
    <text evidence="1">The sequence shown here is derived from an EMBL/GenBank/DDBJ whole genome shotgun (WGS) entry which is preliminary data.</text>
</comment>
<evidence type="ECO:0000313" key="1">
    <source>
        <dbReference type="EMBL" id="CCF85540.1"/>
    </source>
</evidence>
<proteinExistence type="predicted"/>
<name>I4ELH8_9BACT</name>
<evidence type="ECO:0000313" key="2">
    <source>
        <dbReference type="Proteomes" id="UP000004221"/>
    </source>
</evidence>